<evidence type="ECO:0000313" key="3">
    <source>
        <dbReference type="Proteomes" id="UP000183471"/>
    </source>
</evidence>
<sequence>MNRKLYRLIFSTGLSMLVPAAETVRSRGKAGSGAALLTGLLLAELLLSASAQAELPVPCAGGSCGGGIPDFVTAGQANYHVHDHQAIVNQVGDKAILNWESFNVSPGHSVQFQQVESLAAQNLVQGANFTTLNRVWDNDPSVIAGILSQAVGQNANIILVNTNGIAFMGSSQVNLGSFTASSLDIADSFILNSFLTTQKTTPQFEGTGGFIKVFEGARITAGSQGRVMLIAPTVINKGTVAAPDGQVIAAAGTRVFLRSASAEPKDVNVRGLLVEVDSPAGLADFETANTGVKDGKLDGQTVALKESALDKLGHVTNLGELSTPRGNVTMVGYAVNQQGIARATTSVIANGSVYLLAKDAATGQDNSTRGGRAVLGAGSLTEVLPDVSDSTGVLDGLTGTGLVLSSQVKVVGQDVRMEGGAAINAPAGEVNFIAVDNPSLLFTNDPVTQMFDAPVSDAARVHIASGARINVAGLENVAVSTARNGVEVELRGDELKDSPVNRDGPLRSQKVFVDINRALANANAGKPTLIAKDSLQSYQARLERSVAERSTEGGTVRVSSQGEAIIESGAVIDLSGGSLNYTPASVPTTLLMSRGVLTDIANARADVRYDGIATRYVQDFGRWNIKEVIDLGQSFNYDPGYAEGKNAGALEVIGLRASVMQADIQGRTIVGEVQRDLGIMPAGARLRVGYDPVAAPLLGGSIEFKLNQLVELSSSGALLPAGFKFGDALSSDLINTLSLNPALLGKDKVANLEVFSNKAVAVREVLRVPQGGSVHITAEGISVGADIEAPSGSIVLDAHRNELPGRSPDPLNVVVADGVVLSARGAWVNELRGVPTGSGEVALVHGGKIMLTAVDNVALGQNTLLDVTGGGRLRVDGRGSVIAGDGGEISLSGHAVSGVTEENMHGYGIGKGGMLTVFSNKIRIGGTPDSTAGTVNLGAGFFERGGFADVNLAGIDNVTLSEGVRIKPAVLSLELQPDYTLRSSGGRVEDFTRQVKLDDLVRQPANLSLTAKNTADGTGDLSIGTGARIEADPRANITLSAGRLLDIQGSISAPGGSIAATLDHDQSFDFNASNSLWLGKQAVLDVSGAALTFLDNNRLTQGEVLNGGTVALNAQYGYVVAEAGSSIKMAGAAPVRLDILNEAGGLGQWVGSDAGSLGIIAREGILLDGTLLAQAGGVFNRGGTFDLVLGLEDVGDALTKGFPLGERVLSLAPAVAPLAGGLAPGAAIPGGLNGQAKVGTTALETAGFDRITLKSRDAIRLEDNLNLGANRALSLKEVVLDAPRIETAGGNAALKAETLRLGNYDINRVDVVNTPVAGSGTLKAAAQLLELAGNLTLTGMARAELNGTQEVRLSGVSSGGLPRPTGTLASASDLLFSGAVIAPTTYSQINIQAPGQTVAFSRNTLPPSLPLSALGSLTVTAANIVQDGNVWAPFGQLAFNATDTLTFKEGSLTSISATPGSLISFGMLVNGRSWVYRPDSNEIPQSGLTEKSIRTQAANIDMQAGATLDLAGGGDLQAYEFSVGPGGSRDILNDAHTYAILPGYASGFAPGDRQESTGFDRAAGDAVYLSGIPGLPAGVYTLLPAHYALLPGAYAVRLHTDVHNLLPGQAYSRQDGTQVVPGYVTDSRAPVGGPRDALWSGFEVLTREQVLQRSEITLTRASDFFAANPVRPQDGGLLSIDTAGGLQLDALFKLGAAGGGRGAAVDISAFKIAITNGTSSGTQGIDPLATRIAASTLNAMGAASLFLGGTRSLALGSASTLLTVNAEEVILANDANHALKGDEIILAAKDTLTLKAGSAIETQDPTPGAGGDANNTNRYETAGNGALVRVASTSASFSRTGSPDRSVGTLAGETGSTIRSANSITLDATLQNAFTGTTLFADDKGNPVAGNLTIGATRVNFGNASAGAEGLIFSQAELDSLNSLNSLTLTSYTTFDLYGDVSVGGVNAEGKPTLQALNLSGAGLAGLNNGGKTANLRATSIVLSNPAAAVFTAGSTPSNGVLAIQADKLVLGEGAKAIQGFSQVDIRANELIGRGSGSTDIAAATANLNVARLSGELGANQTLTTTGSLSVADTAADRALAPVTALGARWALSGTDLMFDTEAILPSGQLQLTATSGNLTLGANAVASAAGRSVAFFDVERASPGGTVELASDNGNVVVQTGAQVNVSASPGGDAGKVIVRAANGTADIAAGSLQGAALANAGGVRGEGGRFDLDVAALTDFSALNTALNQGVFDGARTLRVRTGDVSLAATDTVKAKDIHIAVDGGKLDVAGHVDASGGDAGNIRLYAKNDVTVLASAKLDAYATGNGKHGGEVEIGTTAGRLNLAAGSTLDVHGGSGAQASEGGEVLLRAPRTGGGAGSDVAVGSINSNISGARSVVVEAVKVYDNITTLTGSGASSGTTLSLDTVNTDNTSFASHAAAITSRLGKAGDPVFHVRTGVEVRSAGDLALSNNWNLAARPAGEEPGMLTLRAAGNLNLDNNLSDGFNVATPFSSGTTPATLLPGDSWGYRLVAGADAEAANPLAVRAGSGDVTLAAGKLVRTGTGDIRIAAGRDIRLADEKAVIYTAGRIADLANGFVVPANAQFSQGGGDVSLAAAGDIVGIPSKQLYSNWLFRQGKLNDATGEYTLQPAWWVRFDQFQQGIGALGGGNVTLTAGGKVENVSASTPTQARMMATAPDAGQLVKTGGGDVRVETGGDLLGGQYYADRGGLVLKAGGKVDSGQDVSGSPLYTILALGDAQARVQAQGDVNIHTVLNPHLVVQSSGNSAVFNINNANNPGWSLFSTYGADSGVDMQSLDGKVALHNGGGGSTDIASNQGAYSKNQGPNGPGLNFGISGSRWRPTLLSLLPPNLSATAFQNDIFLNDGNTDIVLSPSARAQLTLLAANSINIPASIVMSDRDPALIPDAIRPGTEYTQFPTTQLRPEDVVLTHAAVPVHTGDTQPARVYAVAGDIRGNQEGPPNLDLAKAVRVRAGQDVRDVGILAQHANAGDLSQVVAGRDVAFISGNARTDNAKIWVGGLGRLEVTAGRNIDLGTSAGIVSRGDLDNAELPRGGADIHVAAGVGAQGIDYTGAVDRLAAELEKAGSNPDDALLWQARWLVGNADLNGADALAAVQAVQALDADTQRGMVREMVYTALLVTGRDTNNPNSPFAGDFERGYATLDLVFPGMREKNDDGSFKNYQGEINLFASRIKTERGGNIEFMVPGGDLIVGLSNTPAVLVDTGNDVLGMLTVADGNVRGFTRNNILVNQSRILTVGGGDVLLWSSEGDIDAGKGKKTATAVPPPIIKVDSQGNVTQELQGAASGSGIGALSSGGKVAGDIDLIAPKGTVNAGDAGIRANNLNIAASVVLGADNIAVAGTSTGTPVADASAVSATTSGAASQGDDVSKATAALSQNLSDAARTADAMRKIKPTFISAEVIGRGE</sequence>
<dbReference type="NCBIfam" id="TIGR01901">
    <property type="entry name" value="adhes_NPXG"/>
    <property type="match status" value="1"/>
</dbReference>
<dbReference type="PANTHER" id="PTHR12338">
    <property type="entry name" value="AUTOTRANSPORTER"/>
    <property type="match status" value="1"/>
</dbReference>
<dbReference type="InterPro" id="IPR021026">
    <property type="entry name" value="Filamn_hemagglutn_DUF3739"/>
</dbReference>
<dbReference type="Pfam" id="PF13018">
    <property type="entry name" value="ESPR"/>
    <property type="match status" value="1"/>
</dbReference>
<dbReference type="Pfam" id="PF12545">
    <property type="entry name" value="DUF3739"/>
    <property type="match status" value="1"/>
</dbReference>
<dbReference type="InterPro" id="IPR011050">
    <property type="entry name" value="Pectin_lyase_fold/virulence"/>
</dbReference>
<reference evidence="2 3" key="1">
    <citation type="submission" date="2016-10" db="EMBL/GenBank/DDBJ databases">
        <authorList>
            <person name="Varghese N."/>
            <person name="Submissions S."/>
        </authorList>
    </citation>
    <scope>NUCLEOTIDE SEQUENCE [LARGE SCALE GENOMIC DNA]</scope>
    <source>
        <strain evidence="2 3">Nl1</strain>
    </source>
</reference>
<keyword evidence="3" id="KW-1185">Reference proteome</keyword>
<dbReference type="RefSeq" id="WP_074630839.1">
    <property type="nucleotide sequence ID" value="NZ_FNKY01000001.1"/>
</dbReference>
<dbReference type="InterPro" id="IPR050909">
    <property type="entry name" value="Bact_Autotransporter_VF"/>
</dbReference>
<dbReference type="Pfam" id="PF05860">
    <property type="entry name" value="TPS"/>
    <property type="match status" value="1"/>
</dbReference>
<accession>A0ABY0T7U8</accession>
<dbReference type="InterPro" id="IPR012334">
    <property type="entry name" value="Pectin_lyas_fold"/>
</dbReference>
<comment type="caution">
    <text evidence="2">The sequence shown here is derived from an EMBL/GenBank/DDBJ whole genome shotgun (WGS) entry which is preliminary data.</text>
</comment>
<organism evidence="2 3">
    <name type="scientific">Nitrosospira multiformis</name>
    <dbReference type="NCBI Taxonomy" id="1231"/>
    <lineage>
        <taxon>Bacteria</taxon>
        <taxon>Pseudomonadati</taxon>
        <taxon>Pseudomonadota</taxon>
        <taxon>Betaproteobacteria</taxon>
        <taxon>Nitrosomonadales</taxon>
        <taxon>Nitrosomonadaceae</taxon>
        <taxon>Nitrosospira</taxon>
    </lineage>
</organism>
<protein>
    <submittedName>
        <fullName evidence="2">Filamentous hemagglutinin family N-terminal domain-containing protein</fullName>
    </submittedName>
</protein>
<dbReference type="EMBL" id="FNKY01000001">
    <property type="protein sequence ID" value="SDQ40724.1"/>
    <property type="molecule type" value="Genomic_DNA"/>
</dbReference>
<dbReference type="InterPro" id="IPR024973">
    <property type="entry name" value="ESPR"/>
</dbReference>
<dbReference type="PANTHER" id="PTHR12338:SF5">
    <property type="entry name" value="ANTIGEN 43-RELATED"/>
    <property type="match status" value="1"/>
</dbReference>
<dbReference type="SMART" id="SM00912">
    <property type="entry name" value="Haemagg_act"/>
    <property type="match status" value="1"/>
</dbReference>
<name>A0ABY0T7U8_9PROT</name>
<dbReference type="InterPro" id="IPR008638">
    <property type="entry name" value="FhaB/CdiA-like_TPS"/>
</dbReference>
<feature type="domain" description="Filamentous haemagglutinin FhaB/tRNA nuclease CdiA-like TPS" evidence="1">
    <location>
        <begin position="63"/>
        <end position="189"/>
    </location>
</feature>
<proteinExistence type="predicted"/>
<dbReference type="Gene3D" id="2.160.20.10">
    <property type="entry name" value="Single-stranded right-handed beta-helix, Pectin lyase-like"/>
    <property type="match status" value="1"/>
</dbReference>
<evidence type="ECO:0000259" key="1">
    <source>
        <dbReference type="SMART" id="SM00912"/>
    </source>
</evidence>
<dbReference type="SUPFAM" id="SSF51126">
    <property type="entry name" value="Pectin lyase-like"/>
    <property type="match status" value="1"/>
</dbReference>
<dbReference type="Proteomes" id="UP000183471">
    <property type="component" value="Unassembled WGS sequence"/>
</dbReference>
<gene>
    <name evidence="2" type="ORF">SAMN05216402_0733</name>
</gene>
<evidence type="ECO:0000313" key="2">
    <source>
        <dbReference type="EMBL" id="SDQ40724.1"/>
    </source>
</evidence>